<evidence type="ECO:0000313" key="1">
    <source>
        <dbReference type="EMBL" id="CBZ40616.1"/>
    </source>
</evidence>
<proteinExistence type="predicted"/>
<gene>
    <name evidence="1" type="ORF">MSUIS_05230</name>
</gene>
<dbReference type="EMBL" id="FQ790233">
    <property type="protein sequence ID" value="CBZ40616.1"/>
    <property type="molecule type" value="Genomic_DNA"/>
</dbReference>
<protein>
    <submittedName>
        <fullName evidence="1">Uncharacterized protein</fullName>
    </submittedName>
</protein>
<accession>F0V1T5</accession>
<evidence type="ECO:0000313" key="2">
    <source>
        <dbReference type="Proteomes" id="UP000008645"/>
    </source>
</evidence>
<dbReference type="AlphaFoldDB" id="F0V1T5"/>
<dbReference type="Proteomes" id="UP000008645">
    <property type="component" value="Chromosome"/>
</dbReference>
<dbReference type="HOGENOM" id="CLU_1600902_0_0_14"/>
<dbReference type="KEGG" id="msk:MSUIS_05230"/>
<organism evidence="1 2">
    <name type="scientific">Mycoplasma suis (strain KI_3806)</name>
    <dbReference type="NCBI Taxonomy" id="708248"/>
    <lineage>
        <taxon>Bacteria</taxon>
        <taxon>Bacillati</taxon>
        <taxon>Mycoplasmatota</taxon>
        <taxon>Mollicutes</taxon>
        <taxon>Mycoplasmataceae</taxon>
        <taxon>Mycoplasma</taxon>
    </lineage>
</organism>
<reference evidence="1 2" key="1">
    <citation type="journal article" date="2011" name="J. Bacteriol.">
        <title>Complete genome sequence of the hemotrophic Mycoplasma suis strain KI3806.</title>
        <authorList>
            <person name="Oehlerking J."/>
            <person name="Kube M."/>
            <person name="Felder K.M."/>
            <person name="Matter D."/>
            <person name="Wittenbrink M.M."/>
            <person name="Schwarzenbach S."/>
            <person name="Kramer M.M."/>
            <person name="Hoelzle K."/>
            <person name="Hoelzle L.E."/>
        </authorList>
    </citation>
    <scope>NUCLEOTIDE SEQUENCE [LARGE SCALE GENOMIC DNA]</scope>
    <source>
        <strain evidence="2">KI_3806</strain>
    </source>
</reference>
<dbReference type="RefSeq" id="WP_013609219.1">
    <property type="nucleotide sequence ID" value="NC_015153.1"/>
</dbReference>
<sequence>MLEEFLLQSFSLRGGGIHQLLGKGYKESSLKDFVVPKGQFCFKNTPQESQEIIQEQENCSKGNEEAITSEKLKGQFSITFDRNSIRKNQEDSSEQTPLLNESENLASGIWGIKLGNSEETQITTSTTNSGDSLPKGIACYVSDSSEGQKTVRFDCFEGTYGDQDSE</sequence>
<name>F0V1T5_MYCS3</name>